<organism evidence="1 2">
    <name type="scientific">Paenibacillus sabuli</name>
    <dbReference type="NCBI Taxonomy" id="2772509"/>
    <lineage>
        <taxon>Bacteria</taxon>
        <taxon>Bacillati</taxon>
        <taxon>Bacillota</taxon>
        <taxon>Bacilli</taxon>
        <taxon>Bacillales</taxon>
        <taxon>Paenibacillaceae</taxon>
        <taxon>Paenibacillus</taxon>
    </lineage>
</organism>
<evidence type="ECO:0000313" key="2">
    <source>
        <dbReference type="Proteomes" id="UP000621560"/>
    </source>
</evidence>
<dbReference type="AlphaFoldDB" id="A0A927BTP1"/>
<name>A0A927BTP1_9BACL</name>
<comment type="caution">
    <text evidence="1">The sequence shown here is derived from an EMBL/GenBank/DDBJ whole genome shotgun (WGS) entry which is preliminary data.</text>
</comment>
<protein>
    <submittedName>
        <fullName evidence="1">Uncharacterized protein</fullName>
    </submittedName>
</protein>
<reference evidence="1" key="1">
    <citation type="submission" date="2020-09" db="EMBL/GenBank/DDBJ databases">
        <title>A novel bacterium of genus Paenibacillus, isolated from South China Sea.</title>
        <authorList>
            <person name="Huang H."/>
            <person name="Mo K."/>
            <person name="Hu Y."/>
        </authorList>
    </citation>
    <scope>NUCLEOTIDE SEQUENCE</scope>
    <source>
        <strain evidence="1">IB182496</strain>
    </source>
</reference>
<proteinExistence type="predicted"/>
<keyword evidence="2" id="KW-1185">Reference proteome</keyword>
<dbReference type="RefSeq" id="WP_190917134.1">
    <property type="nucleotide sequence ID" value="NZ_JACXIZ010000016.1"/>
</dbReference>
<accession>A0A927BTP1</accession>
<sequence length="97" mass="11208">MGVRHGREYREILDELCEAVGAIPNSYLFFEMAEEDWHALEEPERKEVMEALADDVFYGLGEQPSIRVGEGQVTYHPKFHIIEVAVDDKESRIVRLT</sequence>
<evidence type="ECO:0000313" key="1">
    <source>
        <dbReference type="EMBL" id="MBD2845485.1"/>
    </source>
</evidence>
<dbReference type="Proteomes" id="UP000621560">
    <property type="component" value="Unassembled WGS sequence"/>
</dbReference>
<dbReference type="EMBL" id="JACXIZ010000016">
    <property type="protein sequence ID" value="MBD2845485.1"/>
    <property type="molecule type" value="Genomic_DNA"/>
</dbReference>
<gene>
    <name evidence="1" type="ORF">IDH44_09820</name>
</gene>